<accession>A0ABP9WEJ5</accession>
<comment type="caution">
    <text evidence="8">The sequence shown here is derived from an EMBL/GenBank/DDBJ whole genome shotgun (WGS) entry which is preliminary data.</text>
</comment>
<dbReference type="RefSeq" id="WP_286214818.1">
    <property type="nucleotide sequence ID" value="NZ_AP027736.1"/>
</dbReference>
<keyword evidence="5 6" id="KW-0472">Membrane</keyword>
<evidence type="ECO:0000259" key="7">
    <source>
        <dbReference type="Pfam" id="PF13396"/>
    </source>
</evidence>
<proteinExistence type="predicted"/>
<name>A0ABP9WEJ5_9MICO</name>
<keyword evidence="9" id="KW-1185">Reference proteome</keyword>
<evidence type="ECO:0000313" key="8">
    <source>
        <dbReference type="EMBL" id="GAA5518252.1"/>
    </source>
</evidence>
<keyword evidence="3 6" id="KW-0812">Transmembrane</keyword>
<dbReference type="InterPro" id="IPR027379">
    <property type="entry name" value="CLS_N"/>
</dbReference>
<evidence type="ECO:0000256" key="5">
    <source>
        <dbReference type="ARBA" id="ARBA00023136"/>
    </source>
</evidence>
<evidence type="ECO:0000313" key="9">
    <source>
        <dbReference type="Proteomes" id="UP001426770"/>
    </source>
</evidence>
<feature type="domain" description="Cardiolipin synthase N-terminal" evidence="7">
    <location>
        <begin position="13"/>
        <end position="55"/>
    </location>
</feature>
<evidence type="ECO:0000256" key="2">
    <source>
        <dbReference type="ARBA" id="ARBA00022475"/>
    </source>
</evidence>
<dbReference type="Pfam" id="PF13396">
    <property type="entry name" value="PLDc_N"/>
    <property type="match status" value="1"/>
</dbReference>
<gene>
    <name evidence="8" type="ORF">Lsed01_00674</name>
</gene>
<organism evidence="8 9">
    <name type="scientific">Demequina sediminis</name>
    <dbReference type="NCBI Taxonomy" id="1930058"/>
    <lineage>
        <taxon>Bacteria</taxon>
        <taxon>Bacillati</taxon>
        <taxon>Actinomycetota</taxon>
        <taxon>Actinomycetes</taxon>
        <taxon>Micrococcales</taxon>
        <taxon>Demequinaceae</taxon>
        <taxon>Demequina</taxon>
    </lineage>
</organism>
<evidence type="ECO:0000256" key="3">
    <source>
        <dbReference type="ARBA" id="ARBA00022692"/>
    </source>
</evidence>
<dbReference type="Proteomes" id="UP001426770">
    <property type="component" value="Unassembled WGS sequence"/>
</dbReference>
<keyword evidence="4 6" id="KW-1133">Transmembrane helix</keyword>
<reference evidence="8 9" key="1">
    <citation type="submission" date="2024-02" db="EMBL/GenBank/DDBJ databases">
        <title>Lysinimicrobium sediminis NBRC 112286.</title>
        <authorList>
            <person name="Ichikawa N."/>
            <person name="Katano-Makiyama Y."/>
            <person name="Hidaka K."/>
        </authorList>
    </citation>
    <scope>NUCLEOTIDE SEQUENCE [LARGE SCALE GENOMIC DNA]</scope>
    <source>
        <strain evidence="8 9">NBRC 112286</strain>
    </source>
</reference>
<evidence type="ECO:0000256" key="1">
    <source>
        <dbReference type="ARBA" id="ARBA00004651"/>
    </source>
</evidence>
<comment type="subcellular location">
    <subcellularLocation>
        <location evidence="1">Cell membrane</location>
        <topology evidence="1">Multi-pass membrane protein</topology>
    </subcellularLocation>
</comment>
<keyword evidence="2" id="KW-1003">Cell membrane</keyword>
<evidence type="ECO:0000256" key="4">
    <source>
        <dbReference type="ARBA" id="ARBA00022989"/>
    </source>
</evidence>
<evidence type="ECO:0000256" key="6">
    <source>
        <dbReference type="SAM" id="Phobius"/>
    </source>
</evidence>
<sequence>MLRYLPVLLYVGLVIYALADMTQRPDKAPYGVPKWGWAVIIVVVPILGAGAWIVLSKFYPDQPTQGRTRPSAPDDDPEYLAWLRDQARRRRQSGEEQGR</sequence>
<dbReference type="EMBL" id="BAABRR010000003">
    <property type="protein sequence ID" value="GAA5518252.1"/>
    <property type="molecule type" value="Genomic_DNA"/>
</dbReference>
<feature type="transmembrane region" description="Helical" evidence="6">
    <location>
        <begin position="35"/>
        <end position="55"/>
    </location>
</feature>
<protein>
    <recommendedName>
        <fullName evidence="7">Cardiolipin synthase N-terminal domain-containing protein</fullName>
    </recommendedName>
</protein>